<accession>A0A0E3GQP0</accession>
<dbReference type="AlphaFoldDB" id="A0A0E3GQP0"/>
<dbReference type="Pfam" id="PF21880">
    <property type="entry name" value="DUF6916"/>
    <property type="match status" value="1"/>
</dbReference>
<dbReference type="STRING" id="1548.CSCA_1781"/>
<evidence type="ECO:0000259" key="1">
    <source>
        <dbReference type="Pfam" id="PF21880"/>
    </source>
</evidence>
<dbReference type="HOGENOM" id="CLU_2156584_0_0_9"/>
<dbReference type="RefSeq" id="WP_029161904.1">
    <property type="nucleotide sequence ID" value="NZ_CP009933.1"/>
</dbReference>
<proteinExistence type="predicted"/>
<gene>
    <name evidence="2" type="ORF">CSCA_1781</name>
</gene>
<dbReference type="KEGG" id="csq:CSCA_1781"/>
<evidence type="ECO:0000313" key="2">
    <source>
        <dbReference type="EMBL" id="AKA68906.1"/>
    </source>
</evidence>
<dbReference type="InterPro" id="IPR054209">
    <property type="entry name" value="DUF6916"/>
</dbReference>
<evidence type="ECO:0000313" key="3">
    <source>
        <dbReference type="Proteomes" id="UP000033115"/>
    </source>
</evidence>
<name>A0A0E3GQP0_CLOSL</name>
<reference evidence="2 3" key="1">
    <citation type="journal article" date="2015" name="J. Biotechnol.">
        <title>Complete genome sequence of a malodorant-producing acetogen, Clostridium scatologenes ATCC 25775(T).</title>
        <authorList>
            <person name="Zhu Z."/>
            <person name="Guo T."/>
            <person name="Zheng H."/>
            <person name="Song T."/>
            <person name="Ouyang P."/>
            <person name="Xie J."/>
        </authorList>
    </citation>
    <scope>NUCLEOTIDE SEQUENCE [LARGE SCALE GENOMIC DNA]</scope>
    <source>
        <strain evidence="2 3">ATCC 25775</strain>
    </source>
</reference>
<protein>
    <recommendedName>
        <fullName evidence="1">DUF6916 domain-containing protein</fullName>
    </recommendedName>
</protein>
<organism evidence="2 3">
    <name type="scientific">Clostridium scatologenes</name>
    <dbReference type="NCBI Taxonomy" id="1548"/>
    <lineage>
        <taxon>Bacteria</taxon>
        <taxon>Bacillati</taxon>
        <taxon>Bacillota</taxon>
        <taxon>Clostridia</taxon>
        <taxon>Eubacteriales</taxon>
        <taxon>Clostridiaceae</taxon>
        <taxon>Clostridium</taxon>
    </lineage>
</organism>
<dbReference type="EMBL" id="CP009933">
    <property type="protein sequence ID" value="AKA68906.1"/>
    <property type="molecule type" value="Genomic_DNA"/>
</dbReference>
<keyword evidence="3" id="KW-1185">Reference proteome</keyword>
<feature type="domain" description="DUF6916" evidence="1">
    <location>
        <begin position="6"/>
        <end position="93"/>
    </location>
</feature>
<dbReference type="Proteomes" id="UP000033115">
    <property type="component" value="Chromosome"/>
</dbReference>
<sequence>MLSTITKECFDKYINSKFLVFIDEDTVVELELIEIRDKSSENIEGFSLIFVGPSKAILSDNTYMFKHDKMGNFPMFISPFRQKKDIVYYDVQFTRLKDEED</sequence>